<dbReference type="InterPro" id="IPR011037">
    <property type="entry name" value="Pyrv_Knase-like_insert_dom_sf"/>
</dbReference>
<dbReference type="SUPFAM" id="SSF50800">
    <property type="entry name" value="PK beta-barrel domain-like"/>
    <property type="match status" value="1"/>
</dbReference>
<dbReference type="PANTHER" id="PTHR30212:SF2">
    <property type="entry name" value="PROTEIN YIIM"/>
    <property type="match status" value="1"/>
</dbReference>
<keyword evidence="3" id="KW-1185">Reference proteome</keyword>
<dbReference type="PROSITE" id="PS51340">
    <property type="entry name" value="MOSC"/>
    <property type="match status" value="1"/>
</dbReference>
<gene>
    <name evidence="2" type="ORF">B1812_03440</name>
</gene>
<feature type="domain" description="MOSC" evidence="1">
    <location>
        <begin position="29"/>
        <end position="166"/>
    </location>
</feature>
<dbReference type="OrthoDB" id="9786134at2"/>
<reference evidence="2 3" key="1">
    <citation type="submission" date="2017-02" db="EMBL/GenBank/DDBJ databases">
        <authorList>
            <person name="Peterson S.W."/>
        </authorList>
    </citation>
    <scope>NUCLEOTIDE SEQUENCE [LARGE SCALE GENOMIC DNA]</scope>
    <source>
        <strain evidence="2 3">S285</strain>
    </source>
</reference>
<evidence type="ECO:0000313" key="2">
    <source>
        <dbReference type="EMBL" id="ARN83333.1"/>
    </source>
</evidence>
<dbReference type="PANTHER" id="PTHR30212">
    <property type="entry name" value="PROTEIN YIIM"/>
    <property type="match status" value="1"/>
</dbReference>
<evidence type="ECO:0000259" key="1">
    <source>
        <dbReference type="PROSITE" id="PS51340"/>
    </source>
</evidence>
<protein>
    <submittedName>
        <fullName evidence="2">MOSC domain-containing protein</fullName>
    </submittedName>
</protein>
<dbReference type="GO" id="GO:0030151">
    <property type="term" value="F:molybdenum ion binding"/>
    <property type="evidence" value="ECO:0007669"/>
    <property type="project" value="InterPro"/>
</dbReference>
<dbReference type="RefSeq" id="WP_085773469.1">
    <property type="nucleotide sequence ID" value="NZ_AP027149.1"/>
</dbReference>
<dbReference type="EMBL" id="CP019948">
    <property type="protein sequence ID" value="ARN83333.1"/>
    <property type="molecule type" value="Genomic_DNA"/>
</dbReference>
<dbReference type="InterPro" id="IPR052353">
    <property type="entry name" value="Benzoxazolinone_Detox_Enz"/>
</dbReference>
<organism evidence="2 3">
    <name type="scientific">Methylocystis bryophila</name>
    <dbReference type="NCBI Taxonomy" id="655015"/>
    <lineage>
        <taxon>Bacteria</taxon>
        <taxon>Pseudomonadati</taxon>
        <taxon>Pseudomonadota</taxon>
        <taxon>Alphaproteobacteria</taxon>
        <taxon>Hyphomicrobiales</taxon>
        <taxon>Methylocystaceae</taxon>
        <taxon>Methylocystis</taxon>
    </lineage>
</organism>
<dbReference type="Pfam" id="PF03473">
    <property type="entry name" value="MOSC"/>
    <property type="match status" value="1"/>
</dbReference>
<dbReference type="Proteomes" id="UP000193978">
    <property type="component" value="Chromosome"/>
</dbReference>
<dbReference type="Pfam" id="PF03475">
    <property type="entry name" value="YiiM_3-alpha"/>
    <property type="match status" value="1"/>
</dbReference>
<evidence type="ECO:0000313" key="3">
    <source>
        <dbReference type="Proteomes" id="UP000193978"/>
    </source>
</evidence>
<dbReference type="Gene3D" id="2.40.33.20">
    <property type="entry name" value="PK beta-barrel domain-like"/>
    <property type="match status" value="1"/>
</dbReference>
<accession>A0A1W6N0K6</accession>
<dbReference type="InterPro" id="IPR005302">
    <property type="entry name" value="MoCF_Sase_C"/>
</dbReference>
<proteinExistence type="predicted"/>
<sequence>MPSAARPAVLVGAVAPLGDDGRVSAIDKRPAPAPWWIGPLGLAGDAQADLKHHGGREKALHHYPLEHYAIWAGEIGEDALLRQPGAFGENLATTGWTEANVCVGDIVRFGGALLQVSQGRQPCWKLNRRFSRRDMAARVQSSGRAGWYYRVLETGVAQPEDSLQLVERRCPEWSLERLHHLLYLRTGDREGLRGMAALPELAQNWRDLARRRLDSGKIEDWSERLYGETVKRG</sequence>
<dbReference type="GO" id="GO:0003824">
    <property type="term" value="F:catalytic activity"/>
    <property type="evidence" value="ECO:0007669"/>
    <property type="project" value="InterPro"/>
</dbReference>
<dbReference type="InterPro" id="IPR005163">
    <property type="entry name" value="Tri_helical_YiiM-like"/>
</dbReference>
<dbReference type="GO" id="GO:0030170">
    <property type="term" value="F:pyridoxal phosphate binding"/>
    <property type="evidence" value="ECO:0007669"/>
    <property type="project" value="InterPro"/>
</dbReference>
<name>A0A1W6N0K6_9HYPH</name>
<dbReference type="KEGG" id="mbry:B1812_03440"/>
<dbReference type="AlphaFoldDB" id="A0A1W6N0K6"/>